<evidence type="ECO:0000313" key="3">
    <source>
        <dbReference type="Proteomes" id="UP000578112"/>
    </source>
</evidence>
<evidence type="ECO:0000313" key="2">
    <source>
        <dbReference type="EMBL" id="MBB4764456.1"/>
    </source>
</evidence>
<dbReference type="RefSeq" id="WP_184995646.1">
    <property type="nucleotide sequence ID" value="NZ_BOMK01000027.1"/>
</dbReference>
<dbReference type="Gene3D" id="3.10.450.50">
    <property type="match status" value="1"/>
</dbReference>
<evidence type="ECO:0000259" key="1">
    <source>
        <dbReference type="Pfam" id="PF13577"/>
    </source>
</evidence>
<keyword evidence="3" id="KW-1185">Reference proteome</keyword>
<dbReference type="Proteomes" id="UP000578112">
    <property type="component" value="Unassembled WGS sequence"/>
</dbReference>
<reference evidence="2 3" key="1">
    <citation type="submission" date="2020-08" db="EMBL/GenBank/DDBJ databases">
        <title>Sequencing the genomes of 1000 actinobacteria strains.</title>
        <authorList>
            <person name="Klenk H.-P."/>
        </authorList>
    </citation>
    <scope>NUCLEOTIDE SEQUENCE [LARGE SCALE GENOMIC DNA]</scope>
    <source>
        <strain evidence="2 3">DSM 43149</strain>
    </source>
</reference>
<dbReference type="Pfam" id="PF13577">
    <property type="entry name" value="SnoaL_4"/>
    <property type="match status" value="1"/>
</dbReference>
<protein>
    <recommendedName>
        <fullName evidence="1">SnoaL-like domain-containing protein</fullName>
    </recommendedName>
</protein>
<dbReference type="InterPro" id="IPR032710">
    <property type="entry name" value="NTF2-like_dom_sf"/>
</dbReference>
<dbReference type="CDD" id="cd00531">
    <property type="entry name" value="NTF2_like"/>
    <property type="match status" value="1"/>
</dbReference>
<feature type="domain" description="SnoaL-like" evidence="1">
    <location>
        <begin position="3"/>
        <end position="125"/>
    </location>
</feature>
<dbReference type="SUPFAM" id="SSF54427">
    <property type="entry name" value="NTF2-like"/>
    <property type="match status" value="1"/>
</dbReference>
<dbReference type="InterPro" id="IPR037401">
    <property type="entry name" value="SnoaL-like"/>
</dbReference>
<proteinExistence type="predicted"/>
<dbReference type="AlphaFoldDB" id="A0A7W7I0W7"/>
<gene>
    <name evidence="2" type="ORF">BJ971_005012</name>
</gene>
<dbReference type="EMBL" id="JACHNH010000001">
    <property type="protein sequence ID" value="MBB4764456.1"/>
    <property type="molecule type" value="Genomic_DNA"/>
</dbReference>
<name>A0A7W7I0W7_9ACTN</name>
<sequence>MQSAESASQVGNLLDRYLISLDDDKLDDEWARGLFTDDARVAFPMSRHEGVDGLAEYHRGALAAFERTQHLNSPAVVEPRGADEVRLRANVISTHVRLDDGALFTAGTLVTGAARRTGEGWRLSALSFRVIWTTGTPPAAEAAR</sequence>
<comment type="caution">
    <text evidence="2">The sequence shown here is derived from an EMBL/GenBank/DDBJ whole genome shotgun (WGS) entry which is preliminary data.</text>
</comment>
<accession>A0A7W7I0W7</accession>
<organism evidence="2 3">
    <name type="scientific">Actinoplanes digitatis</name>
    <dbReference type="NCBI Taxonomy" id="1868"/>
    <lineage>
        <taxon>Bacteria</taxon>
        <taxon>Bacillati</taxon>
        <taxon>Actinomycetota</taxon>
        <taxon>Actinomycetes</taxon>
        <taxon>Micromonosporales</taxon>
        <taxon>Micromonosporaceae</taxon>
        <taxon>Actinoplanes</taxon>
    </lineage>
</organism>